<dbReference type="EMBL" id="JABEBT010000188">
    <property type="protein sequence ID" value="KAF7625980.1"/>
    <property type="molecule type" value="Genomic_DNA"/>
</dbReference>
<dbReference type="Gene3D" id="3.40.50.300">
    <property type="entry name" value="P-loop containing nucleotide triphosphate hydrolases"/>
    <property type="match status" value="2"/>
</dbReference>
<gene>
    <name evidence="3" type="ORF">Mgra_00009829</name>
</gene>
<name>A0A8S9ZAN5_9BILA</name>
<dbReference type="Pfam" id="PF00176">
    <property type="entry name" value="SNF2-rel_dom"/>
    <property type="match status" value="1"/>
</dbReference>
<reference evidence="3" key="1">
    <citation type="journal article" date="2020" name="Ecol. Evol.">
        <title>Genome structure and content of the rice root-knot nematode (Meloidogyne graminicola).</title>
        <authorList>
            <person name="Phan N.T."/>
            <person name="Danchin E.G.J."/>
            <person name="Klopp C."/>
            <person name="Perfus-Barbeoch L."/>
            <person name="Kozlowski D.K."/>
            <person name="Koutsovoulos G.D."/>
            <person name="Lopez-Roques C."/>
            <person name="Bouchez O."/>
            <person name="Zahm M."/>
            <person name="Besnard G."/>
            <person name="Bellafiore S."/>
        </authorList>
    </citation>
    <scope>NUCLEOTIDE SEQUENCE</scope>
    <source>
        <strain evidence="3">VN-18</strain>
    </source>
</reference>
<protein>
    <recommendedName>
        <fullName evidence="2">Helicase C-terminal domain-containing protein</fullName>
    </recommendedName>
</protein>
<evidence type="ECO:0000313" key="3">
    <source>
        <dbReference type="EMBL" id="KAF7625980.1"/>
    </source>
</evidence>
<dbReference type="Pfam" id="PF00271">
    <property type="entry name" value="Helicase_C"/>
    <property type="match status" value="1"/>
</dbReference>
<evidence type="ECO:0000313" key="4">
    <source>
        <dbReference type="Proteomes" id="UP000605970"/>
    </source>
</evidence>
<dbReference type="GO" id="GO:0017025">
    <property type="term" value="F:TBP-class protein binding"/>
    <property type="evidence" value="ECO:0007669"/>
    <property type="project" value="InterPro"/>
</dbReference>
<dbReference type="InterPro" id="IPR038718">
    <property type="entry name" value="SNF2-like_sf"/>
</dbReference>
<evidence type="ECO:0000256" key="1">
    <source>
        <dbReference type="ARBA" id="ARBA00022801"/>
    </source>
</evidence>
<dbReference type="InterPro" id="IPR044972">
    <property type="entry name" value="Mot1"/>
</dbReference>
<dbReference type="CDD" id="cd18793">
    <property type="entry name" value="SF2_C_SNF"/>
    <property type="match status" value="1"/>
</dbReference>
<dbReference type="InterPro" id="IPR000330">
    <property type="entry name" value="SNF2_N"/>
</dbReference>
<dbReference type="PROSITE" id="PS51194">
    <property type="entry name" value="HELICASE_CTER"/>
    <property type="match status" value="1"/>
</dbReference>
<dbReference type="GO" id="GO:0005524">
    <property type="term" value="F:ATP binding"/>
    <property type="evidence" value="ECO:0007669"/>
    <property type="project" value="InterPro"/>
</dbReference>
<dbReference type="SMART" id="SM00490">
    <property type="entry name" value="HELICc"/>
    <property type="match status" value="1"/>
</dbReference>
<dbReference type="Proteomes" id="UP000605970">
    <property type="component" value="Unassembled WGS sequence"/>
</dbReference>
<accession>A0A8S9ZAN5</accession>
<dbReference type="AlphaFoldDB" id="A0A8S9ZAN5"/>
<dbReference type="SUPFAM" id="SSF52540">
    <property type="entry name" value="P-loop containing nucleoside triphosphate hydrolases"/>
    <property type="match status" value="1"/>
</dbReference>
<dbReference type="PANTHER" id="PTHR36498:SF1">
    <property type="entry name" value="TATA-BINDING PROTEIN-ASSOCIATED FACTOR 172"/>
    <property type="match status" value="1"/>
</dbReference>
<feature type="domain" description="Helicase C-terminal" evidence="2">
    <location>
        <begin position="210"/>
        <end position="371"/>
    </location>
</feature>
<dbReference type="Gene3D" id="3.40.50.10810">
    <property type="entry name" value="Tandem AAA-ATPase domain"/>
    <property type="match status" value="1"/>
</dbReference>
<keyword evidence="4" id="KW-1185">Reference proteome</keyword>
<dbReference type="GO" id="GO:0016887">
    <property type="term" value="F:ATP hydrolysis activity"/>
    <property type="evidence" value="ECO:0007669"/>
    <property type="project" value="InterPro"/>
</dbReference>
<dbReference type="PANTHER" id="PTHR36498">
    <property type="entry name" value="TATA-BINDING PROTEIN-ASSOCIATED FACTOR 172"/>
    <property type="match status" value="1"/>
</dbReference>
<organism evidence="3 4">
    <name type="scientific">Meloidogyne graminicola</name>
    <dbReference type="NCBI Taxonomy" id="189291"/>
    <lineage>
        <taxon>Eukaryota</taxon>
        <taxon>Metazoa</taxon>
        <taxon>Ecdysozoa</taxon>
        <taxon>Nematoda</taxon>
        <taxon>Chromadorea</taxon>
        <taxon>Rhabditida</taxon>
        <taxon>Tylenchina</taxon>
        <taxon>Tylenchomorpha</taxon>
        <taxon>Tylenchoidea</taxon>
        <taxon>Meloidogynidae</taxon>
        <taxon>Meloidogyninae</taxon>
        <taxon>Meloidogyne</taxon>
    </lineage>
</organism>
<keyword evidence="1" id="KW-0378">Hydrolase</keyword>
<dbReference type="OrthoDB" id="10252227at2759"/>
<proteinExistence type="predicted"/>
<dbReference type="GO" id="GO:0003677">
    <property type="term" value="F:DNA binding"/>
    <property type="evidence" value="ECO:0007669"/>
    <property type="project" value="InterPro"/>
</dbReference>
<comment type="caution">
    <text evidence="3">The sequence shown here is derived from an EMBL/GenBank/DDBJ whole genome shotgun (WGS) entry which is preliminary data.</text>
</comment>
<dbReference type="InterPro" id="IPR027417">
    <property type="entry name" value="P-loop_NTPase"/>
</dbReference>
<evidence type="ECO:0000259" key="2">
    <source>
        <dbReference type="PROSITE" id="PS51194"/>
    </source>
</evidence>
<sequence>MNNSICFLFKQDGEQALQSLHKQCLPFILRRLKAEVLTELPEKIVQDRECELSLLQRHLYKLIVEFCSLNVKGAGGEEKYGLTPIQVLHALRKLVDHPFLIAKLVESLKCEDASFNKLMEQCKKLNVEHSGKMLALRELLAECGIGGFSNGESDDSYSVDKSGEDKPLQIQVDTLQTNYAMDNNGLIIIILNIFLFKGSNLVSSTYQETTICRFDNSTTHKALIFCQWRATIDLVSHFLKSGAFGAGFNFLVLDGQTPLNQRQSIVDRFNTDPNLQLLLLTTHVGGIGLNLTGADVIIFVDHDWNPFRDLQAIDRAHRLGQNRTVNVFRLITLGTVEEKVMKLQQFKEDTANALIGVENRSMASMATDELLELFSLKCPESNLEVNLKVKKVKKSRMNADASCASETGVWAVDELWGGQKEEAEFEQYIEQHSVQKFLHSTIR</sequence>
<dbReference type="InterPro" id="IPR049730">
    <property type="entry name" value="SNF2/RAD54-like_C"/>
</dbReference>
<dbReference type="InterPro" id="IPR001650">
    <property type="entry name" value="Helicase_C-like"/>
</dbReference>